<dbReference type="InterPro" id="IPR015421">
    <property type="entry name" value="PyrdxlP-dep_Trfase_major"/>
</dbReference>
<keyword evidence="4" id="KW-1185">Reference proteome</keyword>
<keyword evidence="1" id="KW-0663">Pyridoxal phosphate</keyword>
<dbReference type="KEGG" id="fuv:JR347_02720"/>
<protein>
    <submittedName>
        <fullName evidence="3">Aminotransferase class V-fold PLP-dependent enzyme</fullName>
    </submittedName>
</protein>
<gene>
    <name evidence="3" type="ORF">JR347_02720</name>
</gene>
<organism evidence="3 4">
    <name type="scientific">Fulvivirga lutea</name>
    <dbReference type="NCBI Taxonomy" id="2810512"/>
    <lineage>
        <taxon>Bacteria</taxon>
        <taxon>Pseudomonadati</taxon>
        <taxon>Bacteroidota</taxon>
        <taxon>Cytophagia</taxon>
        <taxon>Cytophagales</taxon>
        <taxon>Fulvivirgaceae</taxon>
        <taxon>Fulvivirga</taxon>
    </lineage>
</organism>
<evidence type="ECO:0000259" key="2">
    <source>
        <dbReference type="Pfam" id="PF00266"/>
    </source>
</evidence>
<name>A0A975A2H9_9BACT</name>
<dbReference type="Gene3D" id="3.40.640.10">
    <property type="entry name" value="Type I PLP-dependent aspartate aminotransferase-like (Major domain)"/>
    <property type="match status" value="1"/>
</dbReference>
<dbReference type="Proteomes" id="UP000662783">
    <property type="component" value="Chromosome"/>
</dbReference>
<dbReference type="InterPro" id="IPR015422">
    <property type="entry name" value="PyrdxlP-dep_Trfase_small"/>
</dbReference>
<keyword evidence="3" id="KW-0032">Aminotransferase</keyword>
<dbReference type="EMBL" id="CP070608">
    <property type="protein sequence ID" value="QSE99310.1"/>
    <property type="molecule type" value="Genomic_DNA"/>
</dbReference>
<feature type="domain" description="Aminotransferase class V" evidence="2">
    <location>
        <begin position="52"/>
        <end position="356"/>
    </location>
</feature>
<evidence type="ECO:0000313" key="3">
    <source>
        <dbReference type="EMBL" id="QSE99310.1"/>
    </source>
</evidence>
<dbReference type="Gene3D" id="3.90.1150.10">
    <property type="entry name" value="Aspartate Aminotransferase, domain 1"/>
    <property type="match status" value="1"/>
</dbReference>
<keyword evidence="3" id="KW-0808">Transferase</keyword>
<dbReference type="PANTHER" id="PTHR43586:SF15">
    <property type="entry name" value="BLR3095 PROTEIN"/>
    <property type="match status" value="1"/>
</dbReference>
<dbReference type="InterPro" id="IPR000192">
    <property type="entry name" value="Aminotrans_V_dom"/>
</dbReference>
<proteinExistence type="predicted"/>
<dbReference type="PANTHER" id="PTHR43586">
    <property type="entry name" value="CYSTEINE DESULFURASE"/>
    <property type="match status" value="1"/>
</dbReference>
<evidence type="ECO:0000256" key="1">
    <source>
        <dbReference type="ARBA" id="ARBA00022898"/>
    </source>
</evidence>
<dbReference type="GO" id="GO:0008483">
    <property type="term" value="F:transaminase activity"/>
    <property type="evidence" value="ECO:0007669"/>
    <property type="project" value="UniProtKB-KW"/>
</dbReference>
<reference evidence="3" key="1">
    <citation type="submission" date="2021-02" db="EMBL/GenBank/DDBJ databases">
        <title>Fulvivirga sp. S481 isolated from sea water.</title>
        <authorList>
            <person name="Bae S.S."/>
            <person name="Baek K."/>
        </authorList>
    </citation>
    <scope>NUCLEOTIDE SEQUENCE</scope>
    <source>
        <strain evidence="3">S481</strain>
    </source>
</reference>
<accession>A0A975A2H9</accession>
<dbReference type="AlphaFoldDB" id="A0A975A2H9"/>
<sequence length="382" mass="42838">MLKCQKDKFSLDSSVTYLNCAYMSPLLKSVEQIGIEAIQKKQKPWNIAPSDFFTGVNNLKKSFSELINASNTESIALIPSVSYGIATVAKNIPLKKGEKVVVLDEQFPSNYYSWKRLTDNSDAELVVIKRPKSTSIGEDWNAAIINAIDSSVKVVSMAHVHWADGTLFKLEEISALCKKVGALLIIDGTQSVGALPFDVQKIKPDALICAGYKWLLGPYSQGVAYYGEYFNNGKPIEENWINRFESEDFTGLVNYNDNYQAGAFRYSVGEHSNFILVPMLNEAFTNILNWGVDNIQSYCKNLIAESIDELTSAGYRLEHSEFRSNHLFGIRLNDASRMEQLKTKIQNQNISVSYRGDAIRLSPNVYNDSTDIEKLKNCLLTN</sequence>
<dbReference type="SUPFAM" id="SSF53383">
    <property type="entry name" value="PLP-dependent transferases"/>
    <property type="match status" value="1"/>
</dbReference>
<evidence type="ECO:0000313" key="4">
    <source>
        <dbReference type="Proteomes" id="UP000662783"/>
    </source>
</evidence>
<dbReference type="Pfam" id="PF00266">
    <property type="entry name" value="Aminotran_5"/>
    <property type="match status" value="1"/>
</dbReference>
<dbReference type="InterPro" id="IPR015424">
    <property type="entry name" value="PyrdxlP-dep_Trfase"/>
</dbReference>